<keyword evidence="2" id="KW-0677">Repeat</keyword>
<evidence type="ECO:0000256" key="4">
    <source>
        <dbReference type="PROSITE-ProRule" id="PRU00302"/>
    </source>
</evidence>
<dbReference type="InterPro" id="IPR051277">
    <property type="entry name" value="SEZ6_CSMD_C4BPB_Regulators"/>
</dbReference>
<dbReference type="SUPFAM" id="SSF57535">
    <property type="entry name" value="Complement control module/SCR domain"/>
    <property type="match status" value="5"/>
</dbReference>
<keyword evidence="1 5" id="KW-0732">Signal</keyword>
<dbReference type="Proteomes" id="UP001642483">
    <property type="component" value="Unassembled WGS sequence"/>
</dbReference>
<evidence type="ECO:0000256" key="3">
    <source>
        <dbReference type="ARBA" id="ARBA00023157"/>
    </source>
</evidence>
<name>A0ABP0EZA0_CLALP</name>
<evidence type="ECO:0000313" key="9">
    <source>
        <dbReference type="Proteomes" id="UP001642483"/>
    </source>
</evidence>
<dbReference type="PROSITE" id="PS50234">
    <property type="entry name" value="VWFA"/>
    <property type="match status" value="2"/>
</dbReference>
<evidence type="ECO:0000256" key="5">
    <source>
        <dbReference type="SAM" id="SignalP"/>
    </source>
</evidence>
<feature type="signal peptide" evidence="5">
    <location>
        <begin position="1"/>
        <end position="24"/>
    </location>
</feature>
<dbReference type="Gene3D" id="2.10.70.10">
    <property type="entry name" value="Complement Module, domain 1"/>
    <property type="match status" value="5"/>
</dbReference>
<evidence type="ECO:0000256" key="1">
    <source>
        <dbReference type="ARBA" id="ARBA00022729"/>
    </source>
</evidence>
<dbReference type="EMBL" id="CAWYQH010000001">
    <property type="protein sequence ID" value="CAK8672820.1"/>
    <property type="molecule type" value="Genomic_DNA"/>
</dbReference>
<dbReference type="SMART" id="SM00327">
    <property type="entry name" value="VWA"/>
    <property type="match status" value="2"/>
</dbReference>
<feature type="disulfide bond" evidence="4">
    <location>
        <begin position="25"/>
        <end position="68"/>
    </location>
</feature>
<dbReference type="PANTHER" id="PTHR45656">
    <property type="entry name" value="PROTEIN CBR-CLEC-78"/>
    <property type="match status" value="1"/>
</dbReference>
<gene>
    <name evidence="8" type="ORF">CVLEPA_LOCUS2502</name>
</gene>
<evidence type="ECO:0000259" key="7">
    <source>
        <dbReference type="PROSITE" id="PS50923"/>
    </source>
</evidence>
<dbReference type="SUPFAM" id="SSF53300">
    <property type="entry name" value="vWA-like"/>
    <property type="match status" value="2"/>
</dbReference>
<keyword evidence="4" id="KW-0768">Sushi</keyword>
<dbReference type="InterPro" id="IPR002035">
    <property type="entry name" value="VWF_A"/>
</dbReference>
<dbReference type="InterPro" id="IPR035976">
    <property type="entry name" value="Sushi/SCR/CCP_sf"/>
</dbReference>
<comment type="caution">
    <text evidence="4">Lacks conserved residue(s) required for the propagation of feature annotation.</text>
</comment>
<comment type="caution">
    <text evidence="8">The sequence shown here is derived from an EMBL/GenBank/DDBJ whole genome shotgun (WGS) entry which is preliminary data.</text>
</comment>
<feature type="domain" description="VWFA" evidence="6">
    <location>
        <begin position="630"/>
        <end position="817"/>
    </location>
</feature>
<evidence type="ECO:0000259" key="6">
    <source>
        <dbReference type="PROSITE" id="PS50234"/>
    </source>
</evidence>
<feature type="domain" description="VWFA" evidence="6">
    <location>
        <begin position="241"/>
        <end position="421"/>
    </location>
</feature>
<dbReference type="PROSITE" id="PS50923">
    <property type="entry name" value="SUSHI"/>
    <property type="match status" value="5"/>
</dbReference>
<keyword evidence="3 4" id="KW-1015">Disulfide bond</keyword>
<feature type="domain" description="Sushi" evidence="7">
    <location>
        <begin position="493"/>
        <end position="555"/>
    </location>
</feature>
<dbReference type="InterPro" id="IPR036465">
    <property type="entry name" value="vWFA_dom_sf"/>
</dbReference>
<organism evidence="8 9">
    <name type="scientific">Clavelina lepadiformis</name>
    <name type="common">Light-bulb sea squirt</name>
    <name type="synonym">Ascidia lepadiformis</name>
    <dbReference type="NCBI Taxonomy" id="159417"/>
    <lineage>
        <taxon>Eukaryota</taxon>
        <taxon>Metazoa</taxon>
        <taxon>Chordata</taxon>
        <taxon>Tunicata</taxon>
        <taxon>Ascidiacea</taxon>
        <taxon>Aplousobranchia</taxon>
        <taxon>Clavelinidae</taxon>
        <taxon>Clavelina</taxon>
    </lineage>
</organism>
<dbReference type="InterPro" id="IPR000436">
    <property type="entry name" value="Sushi_SCR_CCP_dom"/>
</dbReference>
<dbReference type="CDD" id="cd00033">
    <property type="entry name" value="CCP"/>
    <property type="match status" value="5"/>
</dbReference>
<sequence length="821" mass="89958">MEPLYFFFVCLALAPLKDFQATASCNPASVADIDNGEVVCTNQHYESSVCTYSCNGGFTLSGNPSVTCQSNLWEGIFPYCINTSCPAINNLTNGVVSCTNKNYLNSQCTFQCNSSFVLQGTSHLQCVARQQWNNDSPTCLKKVLKCEPPMTSIFSSGVVCSDGNNLGSICDVECREFDVDGKTTFTCVGSNEASGVWNRTEHSCSGTATNNNREVNTTGGELARSNNSEVITTGCQQSNLDLLFVMDSLLPDDEFTLSISLVRSVVNGLSDLIWFGYVWLGVILPDSTCTSTTKNEFVDIVKLGKWEDISLLDDHLRNFSLSGKGCSNYADTFQLSGKYVDDEGRSTSVPVIVFFISETLEFEATEELDELQGKGIEVMMLGTGGADKTQLENLADNKNHVFVRNSTAGLVDETDNIVDFIKIIKCSENGCTRDFPDFENGKYSCSYIENYGNVCEFECDTGLQLKGKKLIRCVKVDLVNEGWSSTPPVCTETQCPAITTLEHGTVTCTSNNEVGSKCAFRCNQAYFRRGADSSFCYVDVRGVAKWSDAMPACLQDLFCQPPLLTPENGVLSCLDGNRFNSLCTFNCNDEYALEGEMEVKCSVPRPNGDARWSSKPPSCKLCNVLSCKKDILITLDGGGFDTNDVFNKALNWTSSFVKSLNQSVAQGRTNIGVMQMTGQANLACHTGYTKKEIKIVLGLSSTEMSDVLNHLRGIEVLNSCSDTTYSLKKSVAYFTTVGRSDVQRVLLLLTKDDSNHPAEETILYAEQEDVGVVTVKMKADGFIGVGKLSRDTSATNERIATTYPYFKYFLDTLLEEGSFSM</sequence>
<reference evidence="8 9" key="1">
    <citation type="submission" date="2024-02" db="EMBL/GenBank/DDBJ databases">
        <authorList>
            <person name="Daric V."/>
            <person name="Darras S."/>
        </authorList>
    </citation>
    <scope>NUCLEOTIDE SEQUENCE [LARGE SCALE GENOMIC DNA]</scope>
</reference>
<dbReference type="PANTHER" id="PTHR45656:SF4">
    <property type="entry name" value="PROTEIN CBR-CLEC-78"/>
    <property type="match status" value="1"/>
</dbReference>
<feature type="domain" description="Sushi" evidence="7">
    <location>
        <begin position="557"/>
        <end position="621"/>
    </location>
</feature>
<feature type="domain" description="Sushi" evidence="7">
    <location>
        <begin position="83"/>
        <end position="141"/>
    </location>
</feature>
<protein>
    <submittedName>
        <fullName evidence="8">Uncharacterized protein</fullName>
    </submittedName>
</protein>
<dbReference type="Pfam" id="PF00092">
    <property type="entry name" value="VWA"/>
    <property type="match status" value="2"/>
</dbReference>
<proteinExistence type="predicted"/>
<evidence type="ECO:0000256" key="2">
    <source>
        <dbReference type="ARBA" id="ARBA00022737"/>
    </source>
</evidence>
<dbReference type="Gene3D" id="3.40.50.410">
    <property type="entry name" value="von Willebrand factor, type A domain"/>
    <property type="match status" value="2"/>
</dbReference>
<feature type="chain" id="PRO_5046491557" evidence="5">
    <location>
        <begin position="25"/>
        <end position="821"/>
    </location>
</feature>
<feature type="disulfide bond" evidence="4">
    <location>
        <begin position="112"/>
        <end position="139"/>
    </location>
</feature>
<evidence type="ECO:0000313" key="8">
    <source>
        <dbReference type="EMBL" id="CAK8672820.1"/>
    </source>
</evidence>
<accession>A0ABP0EZA0</accession>
<dbReference type="SMART" id="SM00032">
    <property type="entry name" value="CCP"/>
    <property type="match status" value="6"/>
</dbReference>
<feature type="domain" description="Sushi" evidence="7">
    <location>
        <begin position="429"/>
        <end position="492"/>
    </location>
</feature>
<keyword evidence="9" id="KW-1185">Reference proteome</keyword>
<feature type="domain" description="Sushi" evidence="7">
    <location>
        <begin position="23"/>
        <end position="82"/>
    </location>
</feature>
<dbReference type="Pfam" id="PF00084">
    <property type="entry name" value="Sushi"/>
    <property type="match status" value="5"/>
</dbReference>